<sequence length="65" mass="6987">MGFKRIPRMTPVRLLILAACVAAVSTLTFVVGGWVGPGLAGGLIVFLGVTFAERWRRQDSDRQAG</sequence>
<dbReference type="Proteomes" id="UP001521150">
    <property type="component" value="Unassembled WGS sequence"/>
</dbReference>
<organism evidence="2 3">
    <name type="scientific">Kibdelosporangium philippinense</name>
    <dbReference type="NCBI Taxonomy" id="211113"/>
    <lineage>
        <taxon>Bacteria</taxon>
        <taxon>Bacillati</taxon>
        <taxon>Actinomycetota</taxon>
        <taxon>Actinomycetes</taxon>
        <taxon>Pseudonocardiales</taxon>
        <taxon>Pseudonocardiaceae</taxon>
        <taxon>Kibdelosporangium</taxon>
    </lineage>
</organism>
<keyword evidence="1" id="KW-0472">Membrane</keyword>
<gene>
    <name evidence="2" type="ORF">LWC34_30110</name>
</gene>
<accession>A0ABS8ZKR7</accession>
<dbReference type="RefSeq" id="WP_233728452.1">
    <property type="nucleotide sequence ID" value="NZ_JAJVCN010000002.1"/>
</dbReference>
<keyword evidence="1" id="KW-0812">Transmembrane</keyword>
<proteinExistence type="predicted"/>
<evidence type="ECO:0000313" key="2">
    <source>
        <dbReference type="EMBL" id="MCE7007053.1"/>
    </source>
</evidence>
<keyword evidence="1" id="KW-1133">Transmembrane helix</keyword>
<protein>
    <recommendedName>
        <fullName evidence="4">Secreted protein</fullName>
    </recommendedName>
</protein>
<evidence type="ECO:0000256" key="1">
    <source>
        <dbReference type="SAM" id="Phobius"/>
    </source>
</evidence>
<feature type="transmembrane region" description="Helical" evidence="1">
    <location>
        <begin position="12"/>
        <end position="32"/>
    </location>
</feature>
<name>A0ABS8ZKR7_9PSEU</name>
<comment type="caution">
    <text evidence="2">The sequence shown here is derived from an EMBL/GenBank/DDBJ whole genome shotgun (WGS) entry which is preliminary data.</text>
</comment>
<reference evidence="2 3" key="1">
    <citation type="submission" date="2021-12" db="EMBL/GenBank/DDBJ databases">
        <title>Genome sequence of Kibdelosporangium philippinense ATCC 49844.</title>
        <authorList>
            <person name="Fedorov E.A."/>
            <person name="Omeragic M."/>
            <person name="Shalygina K.F."/>
            <person name="Maclea K.S."/>
        </authorList>
    </citation>
    <scope>NUCLEOTIDE SEQUENCE [LARGE SCALE GENOMIC DNA]</scope>
    <source>
        <strain evidence="2 3">ATCC 49844</strain>
    </source>
</reference>
<evidence type="ECO:0000313" key="3">
    <source>
        <dbReference type="Proteomes" id="UP001521150"/>
    </source>
</evidence>
<feature type="transmembrane region" description="Helical" evidence="1">
    <location>
        <begin position="38"/>
        <end position="55"/>
    </location>
</feature>
<keyword evidence="3" id="KW-1185">Reference proteome</keyword>
<dbReference type="EMBL" id="JAJVCN010000002">
    <property type="protein sequence ID" value="MCE7007053.1"/>
    <property type="molecule type" value="Genomic_DNA"/>
</dbReference>
<evidence type="ECO:0008006" key="4">
    <source>
        <dbReference type="Google" id="ProtNLM"/>
    </source>
</evidence>